<evidence type="ECO:0000256" key="1">
    <source>
        <dbReference type="ARBA" id="ARBA00004651"/>
    </source>
</evidence>
<keyword evidence="3" id="KW-1003">Cell membrane</keyword>
<accession>A0AAW9SUX4</accession>
<feature type="transmembrane region" description="Helical" evidence="7">
    <location>
        <begin position="222"/>
        <end position="243"/>
    </location>
</feature>
<keyword evidence="5 7" id="KW-1133">Transmembrane helix</keyword>
<feature type="transmembrane region" description="Helical" evidence="7">
    <location>
        <begin position="309"/>
        <end position="327"/>
    </location>
</feature>
<sequence length="338" mass="34702">MKELRAAPGRAALITITVGMIAVMVTFLSALAAGLSAQSVSALDEVYGKNDAVVISEGATSLSSSSMGESVRKNVRTWASDNGADVRDVYVSRARVNETPVTVISDFSLNDDQVAVTDGVSETAIAEGESLTLSGAMGDHETTVARVVGDKWLDHQAVIYAGRGVMEDLTPGQMVPAAMVVDETTAQLPNVPEGTILRDGERNNLSASYQGEQTSLNAMTSMLYVISALVVGAFFTVWTVQRLRGVAISSALGASRSVLVADSLAQVLAVLAIGVGGGVAVTAAAGWALQSGNVMPIVIDASTTIVPGLILAVTGVVGALLALVPVFRVDPTTALANA</sequence>
<feature type="transmembrane region" description="Helical" evidence="7">
    <location>
        <begin position="12"/>
        <end position="35"/>
    </location>
</feature>
<reference evidence="9" key="2">
    <citation type="submission" date="2024-05" db="EMBL/GenBank/DDBJ databases">
        <authorList>
            <person name="Wolfe A."/>
        </authorList>
    </citation>
    <scope>NUCLEOTIDE SEQUENCE</scope>
    <source>
        <strain evidence="9">UMB1064</strain>
    </source>
</reference>
<evidence type="ECO:0000256" key="6">
    <source>
        <dbReference type="ARBA" id="ARBA00023136"/>
    </source>
</evidence>
<dbReference type="PANTHER" id="PTHR43738">
    <property type="entry name" value="ABC TRANSPORTER, MEMBRANE PROTEIN"/>
    <property type="match status" value="1"/>
</dbReference>
<evidence type="ECO:0000256" key="4">
    <source>
        <dbReference type="ARBA" id="ARBA00022692"/>
    </source>
</evidence>
<dbReference type="Pfam" id="PF02687">
    <property type="entry name" value="FtsX"/>
    <property type="match status" value="1"/>
</dbReference>
<evidence type="ECO:0000259" key="8">
    <source>
        <dbReference type="Pfam" id="PF02687"/>
    </source>
</evidence>
<keyword evidence="6 7" id="KW-0472">Membrane</keyword>
<evidence type="ECO:0000256" key="5">
    <source>
        <dbReference type="ARBA" id="ARBA00022989"/>
    </source>
</evidence>
<proteinExistence type="predicted"/>
<evidence type="ECO:0000313" key="10">
    <source>
        <dbReference type="Proteomes" id="UP001223646"/>
    </source>
</evidence>
<organism evidence="9 10">
    <name type="scientific">Corynebacterium amycolatum</name>
    <dbReference type="NCBI Taxonomy" id="43765"/>
    <lineage>
        <taxon>Bacteria</taxon>
        <taxon>Bacillati</taxon>
        <taxon>Actinomycetota</taxon>
        <taxon>Actinomycetes</taxon>
        <taxon>Mycobacteriales</taxon>
        <taxon>Corynebacteriaceae</taxon>
        <taxon>Corynebacterium</taxon>
    </lineage>
</organism>
<evidence type="ECO:0000313" key="9">
    <source>
        <dbReference type="EMBL" id="MEO3717125.1"/>
    </source>
</evidence>
<dbReference type="RefSeq" id="WP_048734906.1">
    <property type="nucleotide sequence ID" value="NZ_JASOMP010000018.1"/>
</dbReference>
<dbReference type="InterPro" id="IPR051125">
    <property type="entry name" value="ABC-4/HrtB_transporter"/>
</dbReference>
<comment type="subcellular location">
    <subcellularLocation>
        <location evidence="1">Cell membrane</location>
        <topology evidence="1">Multi-pass membrane protein</topology>
    </subcellularLocation>
</comment>
<feature type="domain" description="ABC3 transporter permease C-terminal" evidence="8">
    <location>
        <begin position="219"/>
        <end position="329"/>
    </location>
</feature>
<name>A0AAW9SUX4_CORAY</name>
<dbReference type="AlphaFoldDB" id="A0AAW9SUX4"/>
<evidence type="ECO:0000256" key="7">
    <source>
        <dbReference type="SAM" id="Phobius"/>
    </source>
</evidence>
<dbReference type="Proteomes" id="UP001223646">
    <property type="component" value="Unassembled WGS sequence"/>
</dbReference>
<dbReference type="EMBL" id="JASOOY020000020">
    <property type="protein sequence ID" value="MEO3717125.1"/>
    <property type="molecule type" value="Genomic_DNA"/>
</dbReference>
<dbReference type="InterPro" id="IPR003838">
    <property type="entry name" value="ABC3_permease_C"/>
</dbReference>
<gene>
    <name evidence="9" type="ORF">QP460_005930</name>
</gene>
<evidence type="ECO:0000256" key="3">
    <source>
        <dbReference type="ARBA" id="ARBA00022475"/>
    </source>
</evidence>
<feature type="transmembrane region" description="Helical" evidence="7">
    <location>
        <begin position="264"/>
        <end position="289"/>
    </location>
</feature>
<reference evidence="9" key="1">
    <citation type="submission" date="2023-05" db="EMBL/GenBank/DDBJ databases">
        <authorList>
            <person name="Du J."/>
        </authorList>
    </citation>
    <scope>NUCLEOTIDE SEQUENCE</scope>
    <source>
        <strain evidence="9">UMB1064</strain>
    </source>
</reference>
<dbReference type="PANTHER" id="PTHR43738:SF1">
    <property type="entry name" value="HEMIN TRANSPORT SYSTEM PERMEASE PROTEIN HRTB-RELATED"/>
    <property type="match status" value="1"/>
</dbReference>
<evidence type="ECO:0000256" key="2">
    <source>
        <dbReference type="ARBA" id="ARBA00022448"/>
    </source>
</evidence>
<keyword evidence="4 7" id="KW-0812">Transmembrane</keyword>
<protein>
    <submittedName>
        <fullName evidence="9">ABC transporter permease</fullName>
    </submittedName>
</protein>
<keyword evidence="2" id="KW-0813">Transport</keyword>
<comment type="caution">
    <text evidence="9">The sequence shown here is derived from an EMBL/GenBank/DDBJ whole genome shotgun (WGS) entry which is preliminary data.</text>
</comment>
<dbReference type="GO" id="GO:0005886">
    <property type="term" value="C:plasma membrane"/>
    <property type="evidence" value="ECO:0007669"/>
    <property type="project" value="UniProtKB-SubCell"/>
</dbReference>